<evidence type="ECO:0000256" key="5">
    <source>
        <dbReference type="ARBA" id="ARBA00023136"/>
    </source>
</evidence>
<keyword evidence="2" id="KW-1003">Cell membrane</keyword>
<dbReference type="OrthoDB" id="7032707at2"/>
<accession>A0A2S9JZ41</accession>
<dbReference type="AlphaFoldDB" id="A0A2S9JZ41"/>
<reference evidence="8 9" key="1">
    <citation type="submission" date="2018-02" db="EMBL/GenBank/DDBJ databases">
        <title>The draft genome of Phyllobacterium myrsinacearum DSM5892.</title>
        <authorList>
            <person name="Li L."/>
            <person name="Liu L."/>
            <person name="Zhang X."/>
            <person name="Wang T."/>
        </authorList>
    </citation>
    <scope>NUCLEOTIDE SEQUENCE [LARGE SCALE GENOMIC DNA]</scope>
    <source>
        <strain evidence="8 9">DSM 5892</strain>
    </source>
</reference>
<evidence type="ECO:0000256" key="3">
    <source>
        <dbReference type="ARBA" id="ARBA00022692"/>
    </source>
</evidence>
<evidence type="ECO:0000256" key="4">
    <source>
        <dbReference type="ARBA" id="ARBA00022989"/>
    </source>
</evidence>
<dbReference type="GO" id="GO:0005886">
    <property type="term" value="C:plasma membrane"/>
    <property type="evidence" value="ECO:0007669"/>
    <property type="project" value="UniProtKB-SubCell"/>
</dbReference>
<organism evidence="8 9">
    <name type="scientific">Phyllobacterium myrsinacearum</name>
    <dbReference type="NCBI Taxonomy" id="28101"/>
    <lineage>
        <taxon>Bacteria</taxon>
        <taxon>Pseudomonadati</taxon>
        <taxon>Pseudomonadota</taxon>
        <taxon>Alphaproteobacteria</taxon>
        <taxon>Hyphomicrobiales</taxon>
        <taxon>Phyllobacteriaceae</taxon>
        <taxon>Phyllobacterium</taxon>
    </lineage>
</organism>
<dbReference type="InterPro" id="IPR008457">
    <property type="entry name" value="Cu-R_CopD_dom"/>
</dbReference>
<dbReference type="InterPro" id="IPR032694">
    <property type="entry name" value="CopC/D"/>
</dbReference>
<dbReference type="GO" id="GO:0006825">
    <property type="term" value="P:copper ion transport"/>
    <property type="evidence" value="ECO:0007669"/>
    <property type="project" value="InterPro"/>
</dbReference>
<evidence type="ECO:0000259" key="7">
    <source>
        <dbReference type="Pfam" id="PF05425"/>
    </source>
</evidence>
<dbReference type="EMBL" id="PVBT01000001">
    <property type="protein sequence ID" value="PRD58613.1"/>
    <property type="molecule type" value="Genomic_DNA"/>
</dbReference>
<feature type="transmembrane region" description="Helical" evidence="6">
    <location>
        <begin position="12"/>
        <end position="32"/>
    </location>
</feature>
<evidence type="ECO:0000313" key="8">
    <source>
        <dbReference type="EMBL" id="PRD58613.1"/>
    </source>
</evidence>
<keyword evidence="3 6" id="KW-0812">Transmembrane</keyword>
<dbReference type="PANTHER" id="PTHR34820:SF4">
    <property type="entry name" value="INNER MEMBRANE PROTEIN YEBZ"/>
    <property type="match status" value="1"/>
</dbReference>
<dbReference type="RefSeq" id="WP_105732839.1">
    <property type="nucleotide sequence ID" value="NZ_PVBT01000001.1"/>
</dbReference>
<feature type="transmembrane region" description="Helical" evidence="6">
    <location>
        <begin position="96"/>
        <end position="112"/>
    </location>
</feature>
<evidence type="ECO:0000256" key="1">
    <source>
        <dbReference type="ARBA" id="ARBA00004651"/>
    </source>
</evidence>
<evidence type="ECO:0000256" key="2">
    <source>
        <dbReference type="ARBA" id="ARBA00022475"/>
    </source>
</evidence>
<protein>
    <submittedName>
        <fullName evidence="8">Copper resistance protein CopD</fullName>
    </submittedName>
</protein>
<feature type="transmembrane region" description="Helical" evidence="6">
    <location>
        <begin position="155"/>
        <end position="174"/>
    </location>
</feature>
<evidence type="ECO:0000313" key="9">
    <source>
        <dbReference type="Proteomes" id="UP000238563"/>
    </source>
</evidence>
<feature type="transmembrane region" description="Helical" evidence="6">
    <location>
        <begin position="195"/>
        <end position="217"/>
    </location>
</feature>
<sequence length="294" mass="31217">MGLETALVLCRFAHNVSAMFLWGTFAYLALLVPKSLAVEIGQRLRPASGIAVFLIVATTFLALPLQAGTIGQGWTDVVDLGTIRDVLLETSVGRGWALQVAAALLLLPALALTPRRAHAALAVASGLVLASLAFSGHATMQEGWIGLAHRSNDMLHVLSGGAWIGALVPVIVVLDRLRQAEWRMAAQTALMRFSSAGHVAVALVIASGVVNTTLVLGHLPADWTSPYQLLLALKIILVAALAGLALINRYVFVPRMRTREARSLHAIRLGTLTEIALGIVVLGLVAWFGMLEPV</sequence>
<feature type="transmembrane region" description="Helical" evidence="6">
    <location>
        <begin position="269"/>
        <end position="290"/>
    </location>
</feature>
<keyword evidence="4 6" id="KW-1133">Transmembrane helix</keyword>
<dbReference type="InterPro" id="IPR047689">
    <property type="entry name" value="CopD"/>
</dbReference>
<dbReference type="PANTHER" id="PTHR34820">
    <property type="entry name" value="INNER MEMBRANE PROTEIN YEBZ"/>
    <property type="match status" value="1"/>
</dbReference>
<dbReference type="Proteomes" id="UP000238563">
    <property type="component" value="Unassembled WGS sequence"/>
</dbReference>
<dbReference type="NCBIfam" id="NF033808">
    <property type="entry name" value="copper_CopD"/>
    <property type="match status" value="1"/>
</dbReference>
<proteinExistence type="predicted"/>
<dbReference type="Pfam" id="PF05425">
    <property type="entry name" value="CopD"/>
    <property type="match status" value="1"/>
</dbReference>
<comment type="caution">
    <text evidence="8">The sequence shown here is derived from an EMBL/GenBank/DDBJ whole genome shotgun (WGS) entry which is preliminary data.</text>
</comment>
<gene>
    <name evidence="8" type="ORF">C5750_05820</name>
</gene>
<keyword evidence="5 6" id="KW-0472">Membrane</keyword>
<feature type="domain" description="Copper resistance protein D" evidence="7">
    <location>
        <begin position="189"/>
        <end position="287"/>
    </location>
</feature>
<comment type="subcellular location">
    <subcellularLocation>
        <location evidence="1">Cell membrane</location>
        <topology evidence="1">Multi-pass membrane protein</topology>
    </subcellularLocation>
</comment>
<feature type="transmembrane region" description="Helical" evidence="6">
    <location>
        <begin position="119"/>
        <end position="135"/>
    </location>
</feature>
<feature type="transmembrane region" description="Helical" evidence="6">
    <location>
        <begin position="44"/>
        <end position="65"/>
    </location>
</feature>
<feature type="transmembrane region" description="Helical" evidence="6">
    <location>
        <begin position="229"/>
        <end position="248"/>
    </location>
</feature>
<keyword evidence="9" id="KW-1185">Reference proteome</keyword>
<evidence type="ECO:0000256" key="6">
    <source>
        <dbReference type="SAM" id="Phobius"/>
    </source>
</evidence>
<name>A0A2S9JZ41_9HYPH</name>